<dbReference type="PRINTS" id="PR01840">
    <property type="entry name" value="TATCFAMILY"/>
</dbReference>
<sequence length="246" mass="27557">MENKQEFVGHLAELRKRLIVVIFGFFLSLCIGLYMSPDILLFIKAQPVAADVVWNVFSFTDGMFIYMKCGFLVAILLTLPLGLYQAWAFVRPGLSDDEARKTIWFVPLSCFLFLCGMAFSYFVAFPMMVSFLSSVNKSIGAVETYGIDRYFAFMFNVIFPLSVAFEMPAVVLFLTRIGLITPAQLKAVRKYVYLGLAIVGSMISPPDFVSHLSVTIPLILLFELSVLISGWYHRRSSGLLVSGSKS</sequence>
<dbReference type="HAMAP" id="MF_00902">
    <property type="entry name" value="TatC"/>
    <property type="match status" value="1"/>
</dbReference>
<protein>
    <recommendedName>
        <fullName evidence="5">Sec-independent protein translocase protein TatC</fullName>
    </recommendedName>
</protein>
<evidence type="ECO:0000256" key="2">
    <source>
        <dbReference type="ARBA" id="ARBA00022692"/>
    </source>
</evidence>
<comment type="similarity">
    <text evidence="5">Belongs to the TatC family.</text>
</comment>
<dbReference type="GO" id="GO:0043953">
    <property type="term" value="P:protein transport by the Tat complex"/>
    <property type="evidence" value="ECO:0007669"/>
    <property type="project" value="UniProtKB-UniRule"/>
</dbReference>
<dbReference type="AlphaFoldDB" id="M8DIJ8"/>
<keyword evidence="3 5" id="KW-1133">Transmembrane helix</keyword>
<dbReference type="PATRIC" id="fig|1300222.3.peg.2237"/>
<reference evidence="6 7" key="1">
    <citation type="submission" date="2013-03" db="EMBL/GenBank/DDBJ databases">
        <title>Assembly of a new bacterial strain Brevibacillus borstelensis AK1.</title>
        <authorList>
            <person name="Rajan I."/>
            <person name="PoliReddy D."/>
            <person name="Sugumar T."/>
            <person name="Rathinam K."/>
            <person name="Alqarawi S."/>
            <person name="Khalil A.B."/>
            <person name="Sivakumar N."/>
        </authorList>
    </citation>
    <scope>NUCLEOTIDE SEQUENCE [LARGE SCALE GENOMIC DNA]</scope>
    <source>
        <strain evidence="6 7">AK1</strain>
    </source>
</reference>
<evidence type="ECO:0000256" key="3">
    <source>
        <dbReference type="ARBA" id="ARBA00022989"/>
    </source>
</evidence>
<name>M8DIJ8_9BACL</name>
<feature type="transmembrane region" description="Helical" evidence="5">
    <location>
        <begin position="157"/>
        <end position="179"/>
    </location>
</feature>
<keyword evidence="5" id="KW-0811">Translocation</keyword>
<comment type="subcellular location">
    <subcellularLocation>
        <location evidence="5">Cell membrane</location>
        <topology evidence="5">Multi-pass membrane protein</topology>
    </subcellularLocation>
    <subcellularLocation>
        <location evidence="1">Membrane</location>
        <topology evidence="1">Multi-pass membrane protein</topology>
    </subcellularLocation>
</comment>
<comment type="caution">
    <text evidence="6">The sequence shown here is derived from an EMBL/GenBank/DDBJ whole genome shotgun (WGS) entry which is preliminary data.</text>
</comment>
<dbReference type="OrthoDB" id="9777044at2"/>
<evidence type="ECO:0000256" key="5">
    <source>
        <dbReference type="HAMAP-Rule" id="MF_00902"/>
    </source>
</evidence>
<evidence type="ECO:0000256" key="1">
    <source>
        <dbReference type="ARBA" id="ARBA00004141"/>
    </source>
</evidence>
<dbReference type="GO" id="GO:0009977">
    <property type="term" value="F:proton motive force dependent protein transmembrane transporter activity"/>
    <property type="evidence" value="ECO:0007669"/>
    <property type="project" value="TreeGrafter"/>
</dbReference>
<dbReference type="RefSeq" id="WP_003388165.1">
    <property type="nucleotide sequence ID" value="NZ_APBN01000003.1"/>
</dbReference>
<keyword evidence="2 5" id="KW-0812">Transmembrane</keyword>
<proteinExistence type="inferred from homology"/>
<gene>
    <name evidence="5" type="primary">tatC</name>
    <name evidence="6" type="ORF">I532_10777</name>
</gene>
<comment type="subunit">
    <text evidence="5">Forms a complex with TatA.</text>
</comment>
<evidence type="ECO:0000256" key="4">
    <source>
        <dbReference type="ARBA" id="ARBA00023136"/>
    </source>
</evidence>
<dbReference type="EMBL" id="APBN01000003">
    <property type="protein sequence ID" value="EMT53257.1"/>
    <property type="molecule type" value="Genomic_DNA"/>
</dbReference>
<dbReference type="GO" id="GO:0065002">
    <property type="term" value="P:intracellular protein transmembrane transport"/>
    <property type="evidence" value="ECO:0007669"/>
    <property type="project" value="TreeGrafter"/>
</dbReference>
<keyword evidence="7" id="KW-1185">Reference proteome</keyword>
<dbReference type="GO" id="GO:0033281">
    <property type="term" value="C:TAT protein transport complex"/>
    <property type="evidence" value="ECO:0007669"/>
    <property type="project" value="UniProtKB-UniRule"/>
</dbReference>
<evidence type="ECO:0000313" key="7">
    <source>
        <dbReference type="Proteomes" id="UP000012081"/>
    </source>
</evidence>
<dbReference type="InterPro" id="IPR002033">
    <property type="entry name" value="TatC"/>
</dbReference>
<dbReference type="Proteomes" id="UP000012081">
    <property type="component" value="Unassembled WGS sequence"/>
</dbReference>
<keyword evidence="5" id="KW-0653">Protein transport</keyword>
<dbReference type="NCBIfam" id="TIGR00945">
    <property type="entry name" value="tatC"/>
    <property type="match status" value="1"/>
</dbReference>
<comment type="function">
    <text evidence="5">Part of the twin-arginine translocation (Tat) system that transports large folded proteins containing a characteristic twin-arginine motif in their signal peptide across membranes.</text>
</comment>
<evidence type="ECO:0000313" key="6">
    <source>
        <dbReference type="EMBL" id="EMT53257.1"/>
    </source>
</evidence>
<organism evidence="6 7">
    <name type="scientific">Brevibacillus borstelensis AK1</name>
    <dbReference type="NCBI Taxonomy" id="1300222"/>
    <lineage>
        <taxon>Bacteria</taxon>
        <taxon>Bacillati</taxon>
        <taxon>Bacillota</taxon>
        <taxon>Bacilli</taxon>
        <taxon>Bacillales</taxon>
        <taxon>Paenibacillaceae</taxon>
        <taxon>Brevibacillus</taxon>
    </lineage>
</organism>
<keyword evidence="4 5" id="KW-0472">Membrane</keyword>
<feature type="transmembrane region" description="Helical" evidence="5">
    <location>
        <begin position="20"/>
        <end position="43"/>
    </location>
</feature>
<dbReference type="Pfam" id="PF00902">
    <property type="entry name" value="TatC"/>
    <property type="match status" value="1"/>
</dbReference>
<feature type="transmembrane region" description="Helical" evidence="5">
    <location>
        <begin position="191"/>
        <end position="208"/>
    </location>
</feature>
<feature type="transmembrane region" description="Helical" evidence="5">
    <location>
        <begin position="102"/>
        <end position="124"/>
    </location>
</feature>
<dbReference type="PANTHER" id="PTHR30371:SF0">
    <property type="entry name" value="SEC-INDEPENDENT PROTEIN TRANSLOCASE PROTEIN TATC, CHLOROPLASTIC-RELATED"/>
    <property type="match status" value="1"/>
</dbReference>
<keyword evidence="5" id="KW-0813">Transport</keyword>
<feature type="transmembrane region" description="Helical" evidence="5">
    <location>
        <begin position="214"/>
        <end position="232"/>
    </location>
</feature>
<dbReference type="STRING" id="1300222.I532_10777"/>
<dbReference type="PANTHER" id="PTHR30371">
    <property type="entry name" value="SEC-INDEPENDENT PROTEIN TRANSLOCASE PROTEIN TATC"/>
    <property type="match status" value="1"/>
</dbReference>
<accession>M8DIJ8</accession>
<feature type="transmembrane region" description="Helical" evidence="5">
    <location>
        <begin position="63"/>
        <end position="90"/>
    </location>
</feature>
<keyword evidence="5" id="KW-1003">Cell membrane</keyword>